<feature type="domain" description="ODAD1 central coiled coil region" evidence="2">
    <location>
        <begin position="277"/>
        <end position="387"/>
    </location>
</feature>
<evidence type="ECO:0000256" key="1">
    <source>
        <dbReference type="ARBA" id="ARBA00023054"/>
    </source>
</evidence>
<evidence type="ECO:0000259" key="2">
    <source>
        <dbReference type="Pfam" id="PF21773"/>
    </source>
</evidence>
<keyword evidence="4" id="KW-1185">Reference proteome</keyword>
<accession>A0A1R2C409</accession>
<gene>
    <name evidence="3" type="ORF">SteCoe_15241</name>
</gene>
<organism evidence="3 4">
    <name type="scientific">Stentor coeruleus</name>
    <dbReference type="NCBI Taxonomy" id="5963"/>
    <lineage>
        <taxon>Eukaryota</taxon>
        <taxon>Sar</taxon>
        <taxon>Alveolata</taxon>
        <taxon>Ciliophora</taxon>
        <taxon>Postciliodesmatophora</taxon>
        <taxon>Heterotrichea</taxon>
        <taxon>Heterotrichida</taxon>
        <taxon>Stentoridae</taxon>
        <taxon>Stentor</taxon>
    </lineage>
</organism>
<dbReference type="EMBL" id="MPUH01000292">
    <property type="protein sequence ID" value="OMJ83763.1"/>
    <property type="molecule type" value="Genomic_DNA"/>
</dbReference>
<dbReference type="Pfam" id="PF21773">
    <property type="entry name" value="ODAD1_CC"/>
    <property type="match status" value="1"/>
</dbReference>
<protein>
    <recommendedName>
        <fullName evidence="2">ODAD1 central coiled coil region domain-containing protein</fullName>
    </recommendedName>
</protein>
<comment type="caution">
    <text evidence="3">The sequence shown here is derived from an EMBL/GenBank/DDBJ whole genome shotgun (WGS) entry which is preliminary data.</text>
</comment>
<keyword evidence="1" id="KW-0175">Coiled coil</keyword>
<dbReference type="Proteomes" id="UP000187209">
    <property type="component" value="Unassembled WGS sequence"/>
</dbReference>
<dbReference type="OrthoDB" id="324403at2759"/>
<dbReference type="InterPro" id="IPR049258">
    <property type="entry name" value="ODAD1_CC"/>
</dbReference>
<sequence length="489" mass="57617">MEGSNVLPHRALSVSTDNKNLTGLAHKSREIVKAITTRNPHLLLNSTFTRCSMTPTNQFQSEKSDNALQLMMLKKTINRQKISMESGDKTVIGLKHELKQLDIQVTKREFWNRQHASKIKQLEKYIEETLRLQIEEEYNQDIYLHLLKRMKKTKIFLEIHAFNLTNSLENRESILTKEKRKKLHMQEAACQAFSAFKDLHSTYKGETEEGNSQIFELKKSIEKSRVLATRREEWKKHQETMYEAAVIEDRSAKNMHLKESLSLHKFWYNILDKIFERKQAKFQRLEEAFQSIKIVTGIPDISQVVENFLTKEQTYVSFMETVKKKEDECSKYHMKIKEMQEKVDLFSNRDNDKENIIQIKDLEQQKIREMMEVAPKKYAIKNKYSKVQAWMKLMIRKFNKIMGRPNGGILEDGNIMYYVMEIKEICKAAVKEHEFHKNLGKAIENNRKQAVNMMIEQFSKVPKAMKEIESVQESDLIGIDVDIKPNTRK</sequence>
<reference evidence="3 4" key="1">
    <citation type="submission" date="2016-11" db="EMBL/GenBank/DDBJ databases">
        <title>The macronuclear genome of Stentor coeruleus: a giant cell with tiny introns.</title>
        <authorList>
            <person name="Slabodnick M."/>
            <person name="Ruby J.G."/>
            <person name="Reiff S.B."/>
            <person name="Swart E.C."/>
            <person name="Gosai S."/>
            <person name="Prabakaran S."/>
            <person name="Witkowska E."/>
            <person name="Larue G.E."/>
            <person name="Fisher S."/>
            <person name="Freeman R.M."/>
            <person name="Gunawardena J."/>
            <person name="Chu W."/>
            <person name="Stover N.A."/>
            <person name="Gregory B.D."/>
            <person name="Nowacki M."/>
            <person name="Derisi J."/>
            <person name="Roy S.W."/>
            <person name="Marshall W.F."/>
            <person name="Sood P."/>
        </authorList>
    </citation>
    <scope>NUCLEOTIDE SEQUENCE [LARGE SCALE GENOMIC DNA]</scope>
    <source>
        <strain evidence="3">WM001</strain>
    </source>
</reference>
<dbReference type="AlphaFoldDB" id="A0A1R2C409"/>
<proteinExistence type="predicted"/>
<evidence type="ECO:0000313" key="4">
    <source>
        <dbReference type="Proteomes" id="UP000187209"/>
    </source>
</evidence>
<name>A0A1R2C409_9CILI</name>
<evidence type="ECO:0000313" key="3">
    <source>
        <dbReference type="EMBL" id="OMJ83763.1"/>
    </source>
</evidence>